<gene>
    <name evidence="6" type="ORF">GGR21_001952</name>
</gene>
<evidence type="ECO:0000256" key="4">
    <source>
        <dbReference type="PIRSR" id="PIRSR000460-1"/>
    </source>
</evidence>
<dbReference type="Pfam" id="PF00343">
    <property type="entry name" value="Phosphorylase"/>
    <property type="match status" value="1"/>
</dbReference>
<keyword evidence="4" id="KW-0663">Pyridoxal phosphate</keyword>
<feature type="modified residue" description="N6-(pyridoxal phosphate)lysine" evidence="4">
    <location>
        <position position="608"/>
    </location>
</feature>
<keyword evidence="6" id="KW-0328">Glycosyltransferase</keyword>
<dbReference type="Proteomes" id="UP000555103">
    <property type="component" value="Unassembled WGS sequence"/>
</dbReference>
<organism evidence="6 7">
    <name type="scientific">Dysgonomonas hofstadii</name>
    <dbReference type="NCBI Taxonomy" id="637886"/>
    <lineage>
        <taxon>Bacteria</taxon>
        <taxon>Pseudomonadati</taxon>
        <taxon>Bacteroidota</taxon>
        <taxon>Bacteroidia</taxon>
        <taxon>Bacteroidales</taxon>
        <taxon>Dysgonomonadaceae</taxon>
        <taxon>Dysgonomonas</taxon>
    </lineage>
</organism>
<dbReference type="PIRSF" id="PIRSF000460">
    <property type="entry name" value="Pprylas_GlgP"/>
    <property type="match status" value="1"/>
</dbReference>
<dbReference type="GO" id="GO:0008184">
    <property type="term" value="F:glycogen phosphorylase activity"/>
    <property type="evidence" value="ECO:0007669"/>
    <property type="project" value="InterPro"/>
</dbReference>
<dbReference type="RefSeq" id="WP_183306966.1">
    <property type="nucleotide sequence ID" value="NZ_JACIEP010000006.1"/>
</dbReference>
<dbReference type="SUPFAM" id="SSF53756">
    <property type="entry name" value="UDP-Glycosyltransferase/glycogen phosphorylase"/>
    <property type="match status" value="1"/>
</dbReference>
<dbReference type="InterPro" id="IPR024517">
    <property type="entry name" value="Glycogen_phosphorylase_DUF3417"/>
</dbReference>
<dbReference type="Gene3D" id="3.40.50.2000">
    <property type="entry name" value="Glycogen Phosphorylase B"/>
    <property type="match status" value="3"/>
</dbReference>
<keyword evidence="3" id="KW-0021">Allosteric enzyme</keyword>
<keyword evidence="6" id="KW-0808">Transferase</keyword>
<proteinExistence type="inferred from homology"/>
<comment type="catalytic activity">
    <reaction evidence="1">
        <text>[(1-&gt;4)-alpha-D-glucosyl](n) + phosphate = [(1-&gt;4)-alpha-D-glucosyl](n-1) + alpha-D-glucose 1-phosphate</text>
        <dbReference type="Rhea" id="RHEA:41732"/>
        <dbReference type="Rhea" id="RHEA-COMP:9584"/>
        <dbReference type="Rhea" id="RHEA-COMP:9586"/>
        <dbReference type="ChEBI" id="CHEBI:15444"/>
        <dbReference type="ChEBI" id="CHEBI:43474"/>
        <dbReference type="ChEBI" id="CHEBI:58601"/>
        <dbReference type="EC" id="2.4.1.1"/>
    </reaction>
</comment>
<reference evidence="6 7" key="1">
    <citation type="submission" date="2020-08" db="EMBL/GenBank/DDBJ databases">
        <title>Genomic Encyclopedia of Type Strains, Phase IV (KMG-IV): sequencing the most valuable type-strain genomes for metagenomic binning, comparative biology and taxonomic classification.</title>
        <authorList>
            <person name="Goeker M."/>
        </authorList>
    </citation>
    <scope>NUCLEOTIDE SEQUENCE [LARGE SCALE GENOMIC DNA]</scope>
    <source>
        <strain evidence="6 7">DSM 104969</strain>
    </source>
</reference>
<evidence type="ECO:0000259" key="5">
    <source>
        <dbReference type="Pfam" id="PF11897"/>
    </source>
</evidence>
<dbReference type="EMBL" id="JACIEP010000006">
    <property type="protein sequence ID" value="MBB4036051.1"/>
    <property type="molecule type" value="Genomic_DNA"/>
</dbReference>
<evidence type="ECO:0000313" key="6">
    <source>
        <dbReference type="EMBL" id="MBB4036051.1"/>
    </source>
</evidence>
<dbReference type="NCBIfam" id="TIGR02094">
    <property type="entry name" value="more_P_ylases"/>
    <property type="match status" value="1"/>
</dbReference>
<comment type="caution">
    <text evidence="6">The sequence shown here is derived from an EMBL/GenBank/DDBJ whole genome shotgun (WGS) entry which is preliminary data.</text>
</comment>
<dbReference type="GO" id="GO:0030170">
    <property type="term" value="F:pyridoxal phosphate binding"/>
    <property type="evidence" value="ECO:0007669"/>
    <property type="project" value="InterPro"/>
</dbReference>
<keyword evidence="7" id="KW-1185">Reference proteome</keyword>
<protein>
    <submittedName>
        <fullName evidence="6">Starch phosphorylase</fullName>
        <ecNumber evidence="6">2.4.1.1</ecNumber>
    </submittedName>
</protein>
<dbReference type="InterPro" id="IPR000811">
    <property type="entry name" value="Glyco_trans_35"/>
</dbReference>
<dbReference type="InterPro" id="IPR011834">
    <property type="entry name" value="Agluc_phsphrylas"/>
</dbReference>
<dbReference type="GO" id="GO:0005975">
    <property type="term" value="P:carbohydrate metabolic process"/>
    <property type="evidence" value="ECO:0007669"/>
    <property type="project" value="InterPro"/>
</dbReference>
<evidence type="ECO:0000256" key="2">
    <source>
        <dbReference type="ARBA" id="ARBA00006047"/>
    </source>
</evidence>
<comment type="similarity">
    <text evidence="2">Belongs to the glycogen phosphorylase family.</text>
</comment>
<dbReference type="Pfam" id="PF11897">
    <property type="entry name" value="DUF3417"/>
    <property type="match status" value="1"/>
</dbReference>
<evidence type="ECO:0000256" key="1">
    <source>
        <dbReference type="ARBA" id="ARBA00001275"/>
    </source>
</evidence>
<accession>A0A840CLP3</accession>
<dbReference type="PANTHER" id="PTHR42655">
    <property type="entry name" value="GLYCOGEN PHOSPHORYLASE"/>
    <property type="match status" value="1"/>
</dbReference>
<evidence type="ECO:0000313" key="7">
    <source>
        <dbReference type="Proteomes" id="UP000555103"/>
    </source>
</evidence>
<name>A0A840CLP3_9BACT</name>
<feature type="domain" description="DUF3417" evidence="5">
    <location>
        <begin position="22"/>
        <end position="123"/>
    </location>
</feature>
<dbReference type="PANTHER" id="PTHR42655:SF1">
    <property type="entry name" value="GLYCOGEN PHOSPHORYLASE"/>
    <property type="match status" value="1"/>
</dbReference>
<dbReference type="AlphaFoldDB" id="A0A840CLP3"/>
<sequence length="861" mass="98910">MRIKASYSNTPSWRNAYTQVNLPKELLPLEKISRNLWWVWNNDATDLFAEFDPQLWKASGHNPVVFLQKLSYERIDQIIKDQALMDKVKSVVKNFETYMSKKYDTSKPSVAYFSMEYGFTHVLKIYSGGLGVLAGDYLKEASDSHVDLTGVGFLYRYGYFTQSISPDGQQVANYEPQNFGELPIEPVLNEDGNQMILAVPYPDRDIYANVWRVNVGRISLYLLDTDMDLNSEWDRPITHQLYGGDWENRLKQEYLLGIGGIMLLNKLGIKKEIYHCNEGHAAFINLQRLLDLIEGQGLTFNQALEVVRASGLYTVHTPVPAGHDYFDEGLLGKYMGSFPSRLGISWQEFVDMGREHPGSGEKFSMSVFALNTCLEANGVSYLHGIVSRKMFQPVWPGYFSEELHVGHVTNGVHLPTWTAKEMKGLYEKTFDKNFYEDQSNHEIWDNIYSVPDAEVWKLRLAMKKRLISYVQEQMKEGWIKSQQAPSAIFSIVDKINPDALLVGFGRRFATYKRAHLLFQDLDRLAKLVNNEKYPIQFLYTGKAHPADGAGQGLIKQIVEISRRPEFLGKIIFLENYDMRLAKRLISGVDIWLNTPTRPLEASGTSGEKALMNGVLNFSVLDGWWYEGYKKEAGWNLTDKRTYSNQAYQDELDAAEIYATFENDILPLYYARNSKGYSPEWIQYIKNSIAHIAPEYTTKRMIDDYIKNFYKPEQTRAKFVMANNYAKAKELAAWKEDTAANWDKFVVEKLLFNGQDINNGAQLASPNFTEGETIKVEVVIDKKAMKGDLGIDAVMTEYDADNHEAKFDRTMEFKKVKEEGSKIYFELTTAARIPGISNFSYRVYPKHPDMAHRQDFAFVRWI</sequence>
<dbReference type="InterPro" id="IPR052182">
    <property type="entry name" value="Glycogen/Maltodextrin_Phosph"/>
</dbReference>
<evidence type="ECO:0000256" key="3">
    <source>
        <dbReference type="ARBA" id="ARBA00022533"/>
    </source>
</evidence>
<dbReference type="EC" id="2.4.1.1" evidence="6"/>